<name>A0ABU6QQJ1_9FABA</name>
<sequence>MNHRISSMNGSKKKGFGRHSGIYVAHQKSESFSRNSFMMALRLRNDYTIVDAVCPRCSAVPEYALHTLVLCLEVTGIWNHSSTASAIPRNEHLQPWQWWIELVAALHRQPNYSEQMTHMAYLIWLIWLDRNSMVFEGSKKSFEELLSQADTLAKESLHSHHHRRN</sequence>
<dbReference type="EMBL" id="JASCZI010001098">
    <property type="protein sequence ID" value="MED6114279.1"/>
    <property type="molecule type" value="Genomic_DNA"/>
</dbReference>
<evidence type="ECO:0000313" key="1">
    <source>
        <dbReference type="EMBL" id="MED6114279.1"/>
    </source>
</evidence>
<evidence type="ECO:0008006" key="3">
    <source>
        <dbReference type="Google" id="ProtNLM"/>
    </source>
</evidence>
<reference evidence="1 2" key="1">
    <citation type="journal article" date="2023" name="Plants (Basel)">
        <title>Bridging the Gap: Combining Genomics and Transcriptomics Approaches to Understand Stylosanthes scabra, an Orphan Legume from the Brazilian Caatinga.</title>
        <authorList>
            <person name="Ferreira-Neto J.R.C."/>
            <person name="da Silva M.D."/>
            <person name="Binneck E."/>
            <person name="de Melo N.F."/>
            <person name="da Silva R.H."/>
            <person name="de Melo A.L.T.M."/>
            <person name="Pandolfi V."/>
            <person name="Bustamante F.O."/>
            <person name="Brasileiro-Vidal A.C."/>
            <person name="Benko-Iseppon A.M."/>
        </authorList>
    </citation>
    <scope>NUCLEOTIDE SEQUENCE [LARGE SCALE GENOMIC DNA]</scope>
    <source>
        <tissue evidence="1">Leaves</tissue>
    </source>
</reference>
<evidence type="ECO:0000313" key="2">
    <source>
        <dbReference type="Proteomes" id="UP001341840"/>
    </source>
</evidence>
<accession>A0ABU6QQJ1</accession>
<protein>
    <recommendedName>
        <fullName evidence="3">Reverse transcriptase zinc-binding domain-containing protein</fullName>
    </recommendedName>
</protein>
<keyword evidence="2" id="KW-1185">Reference proteome</keyword>
<organism evidence="1 2">
    <name type="scientific">Stylosanthes scabra</name>
    <dbReference type="NCBI Taxonomy" id="79078"/>
    <lineage>
        <taxon>Eukaryota</taxon>
        <taxon>Viridiplantae</taxon>
        <taxon>Streptophyta</taxon>
        <taxon>Embryophyta</taxon>
        <taxon>Tracheophyta</taxon>
        <taxon>Spermatophyta</taxon>
        <taxon>Magnoliopsida</taxon>
        <taxon>eudicotyledons</taxon>
        <taxon>Gunneridae</taxon>
        <taxon>Pentapetalae</taxon>
        <taxon>rosids</taxon>
        <taxon>fabids</taxon>
        <taxon>Fabales</taxon>
        <taxon>Fabaceae</taxon>
        <taxon>Papilionoideae</taxon>
        <taxon>50 kb inversion clade</taxon>
        <taxon>dalbergioids sensu lato</taxon>
        <taxon>Dalbergieae</taxon>
        <taxon>Pterocarpus clade</taxon>
        <taxon>Stylosanthes</taxon>
    </lineage>
</organism>
<proteinExistence type="predicted"/>
<dbReference type="Proteomes" id="UP001341840">
    <property type="component" value="Unassembled WGS sequence"/>
</dbReference>
<comment type="caution">
    <text evidence="1">The sequence shown here is derived from an EMBL/GenBank/DDBJ whole genome shotgun (WGS) entry which is preliminary data.</text>
</comment>
<gene>
    <name evidence="1" type="ORF">PIB30_078775</name>
</gene>